<feature type="chain" id="PRO_5044071711" evidence="5">
    <location>
        <begin position="25"/>
        <end position="371"/>
    </location>
</feature>
<reference evidence="7 8" key="1">
    <citation type="submission" date="2018-06" db="EMBL/GenBank/DDBJ databases">
        <authorList>
            <consortium name="Pathogen Informatics"/>
            <person name="Doyle S."/>
        </authorList>
    </citation>
    <scope>NUCLEOTIDE SEQUENCE [LARGE SCALE GENOMIC DNA]</scope>
    <source>
        <strain evidence="7 8">NCTC10786</strain>
    </source>
</reference>
<evidence type="ECO:0000256" key="3">
    <source>
        <dbReference type="ARBA" id="ARBA00022729"/>
    </source>
</evidence>
<dbReference type="InterPro" id="IPR008966">
    <property type="entry name" value="Adhesion_dom_sf"/>
</dbReference>
<dbReference type="AlphaFoldDB" id="A0A2X2XIR2"/>
<dbReference type="InterPro" id="IPR000259">
    <property type="entry name" value="Adhesion_dom_fimbrial"/>
</dbReference>
<evidence type="ECO:0000313" key="7">
    <source>
        <dbReference type="EMBL" id="SQB26250.1"/>
    </source>
</evidence>
<dbReference type="Proteomes" id="UP000251584">
    <property type="component" value="Unassembled WGS sequence"/>
</dbReference>
<evidence type="ECO:0000256" key="4">
    <source>
        <dbReference type="ARBA" id="ARBA00023263"/>
    </source>
</evidence>
<dbReference type="GO" id="GO:0009289">
    <property type="term" value="C:pilus"/>
    <property type="evidence" value="ECO:0007669"/>
    <property type="project" value="UniProtKB-SubCell"/>
</dbReference>
<feature type="domain" description="Fimbrial-type adhesion" evidence="6">
    <location>
        <begin position="227"/>
        <end position="370"/>
    </location>
</feature>
<proteinExistence type="inferred from homology"/>
<dbReference type="Gene3D" id="2.60.40.1090">
    <property type="entry name" value="Fimbrial-type adhesion domain"/>
    <property type="match status" value="1"/>
</dbReference>
<dbReference type="PANTHER" id="PTHR33420">
    <property type="entry name" value="FIMBRIAL SUBUNIT ELFA-RELATED"/>
    <property type="match status" value="1"/>
</dbReference>
<name>A0A2X2XIR2_CITKO</name>
<dbReference type="InterPro" id="IPR050263">
    <property type="entry name" value="Bact_Fimbrial_Adh_Pro"/>
</dbReference>
<accession>A0A2X2XIR2</accession>
<dbReference type="RefSeq" id="WP_080750331.1">
    <property type="nucleotide sequence ID" value="NZ_AP025640.1"/>
</dbReference>
<organism evidence="7 8">
    <name type="scientific">Citrobacter koseri</name>
    <name type="common">Citrobacter diversus</name>
    <dbReference type="NCBI Taxonomy" id="545"/>
    <lineage>
        <taxon>Bacteria</taxon>
        <taxon>Pseudomonadati</taxon>
        <taxon>Pseudomonadota</taxon>
        <taxon>Gammaproteobacteria</taxon>
        <taxon>Enterobacterales</taxon>
        <taxon>Enterobacteriaceae</taxon>
        <taxon>Citrobacter</taxon>
    </lineage>
</organism>
<comment type="similarity">
    <text evidence="2">Belongs to the fimbrial protein family.</text>
</comment>
<keyword evidence="4" id="KW-0281">Fimbrium</keyword>
<dbReference type="Pfam" id="PF00419">
    <property type="entry name" value="Fimbrial"/>
    <property type="match status" value="1"/>
</dbReference>
<feature type="signal peptide" evidence="5">
    <location>
        <begin position="1"/>
        <end position="24"/>
    </location>
</feature>
<gene>
    <name evidence="7" type="ORF">NCTC10786_01953</name>
</gene>
<dbReference type="SUPFAM" id="SSF49401">
    <property type="entry name" value="Bacterial adhesins"/>
    <property type="match status" value="1"/>
</dbReference>
<evidence type="ECO:0000256" key="5">
    <source>
        <dbReference type="SAM" id="SignalP"/>
    </source>
</evidence>
<protein>
    <submittedName>
        <fullName evidence="7">Putative fimbrial protein StkG</fullName>
    </submittedName>
</protein>
<dbReference type="GO" id="GO:0043709">
    <property type="term" value="P:cell adhesion involved in single-species biofilm formation"/>
    <property type="evidence" value="ECO:0007669"/>
    <property type="project" value="TreeGrafter"/>
</dbReference>
<keyword evidence="3 5" id="KW-0732">Signal</keyword>
<comment type="subcellular location">
    <subcellularLocation>
        <location evidence="1">Fimbrium</location>
    </subcellularLocation>
</comment>
<dbReference type="EMBL" id="UAVY01000002">
    <property type="protein sequence ID" value="SQB26250.1"/>
    <property type="molecule type" value="Genomic_DNA"/>
</dbReference>
<evidence type="ECO:0000259" key="6">
    <source>
        <dbReference type="Pfam" id="PF00419"/>
    </source>
</evidence>
<sequence length="371" mass="40001">MMKLRYLLPLLFCVLSIFARQALADTACHFTTQQASIPAFWTARTLIGPIGGIDTPLIIMNPQSMEGDFPLFQGAAPITCGGNGSNAVTLTGPTDANLWDQYTTQGSDGPTGLLKTSIPGIVYTYSVRCIGNCHNGNNTNDLDLNLPLPGGTSTFPSHGDAPWTGPSATRNWDIFVTMYQTPDYHPRNGQTDGNALPGKIGTLHIGDAGQNDLDLMMSGASMAFSVMEPTCQGMGINNDEYDRDVDFGDFYRSDFEKTGESVEKPFTFNLFRCSLTTVTVTLTGNHGADNTILTNSSGSAEGVGVKIRSIINNNTQTMKVDGSERVGITYSGNREWYHESIGLDFTGQLIKIGTIKAGTFETVGTFTLSYE</sequence>
<evidence type="ECO:0000313" key="8">
    <source>
        <dbReference type="Proteomes" id="UP000251584"/>
    </source>
</evidence>
<evidence type="ECO:0000256" key="2">
    <source>
        <dbReference type="ARBA" id="ARBA00006671"/>
    </source>
</evidence>
<dbReference type="PANTHER" id="PTHR33420:SF3">
    <property type="entry name" value="FIMBRIAL SUBUNIT ELFA"/>
    <property type="match status" value="1"/>
</dbReference>
<evidence type="ECO:0000256" key="1">
    <source>
        <dbReference type="ARBA" id="ARBA00004561"/>
    </source>
</evidence>
<dbReference type="InterPro" id="IPR036937">
    <property type="entry name" value="Adhesion_dom_fimbrial_sf"/>
</dbReference>